<evidence type="ECO:0000259" key="9">
    <source>
        <dbReference type="Pfam" id="PF07715"/>
    </source>
</evidence>
<evidence type="ECO:0000256" key="6">
    <source>
        <dbReference type="ARBA" id="ARBA00023237"/>
    </source>
</evidence>
<feature type="chain" id="PRO_5046209268" evidence="8">
    <location>
        <begin position="23"/>
        <end position="1025"/>
    </location>
</feature>
<dbReference type="EMBL" id="CP080429">
    <property type="protein sequence ID" value="QYJ68461.1"/>
    <property type="molecule type" value="Genomic_DNA"/>
</dbReference>
<accession>A0ABX8V6K9</accession>
<evidence type="ECO:0000313" key="10">
    <source>
        <dbReference type="EMBL" id="QYJ68461.1"/>
    </source>
</evidence>
<keyword evidence="4 7" id="KW-0812">Transmembrane</keyword>
<keyword evidence="8" id="KW-0732">Signal</keyword>
<evidence type="ECO:0000256" key="7">
    <source>
        <dbReference type="PROSITE-ProRule" id="PRU01360"/>
    </source>
</evidence>
<organism evidence="10 11">
    <name type="scientific">Flavobacterium litorale</name>
    <dbReference type="NCBI Taxonomy" id="2856519"/>
    <lineage>
        <taxon>Bacteria</taxon>
        <taxon>Pseudomonadati</taxon>
        <taxon>Bacteroidota</taxon>
        <taxon>Flavobacteriia</taxon>
        <taxon>Flavobacteriales</taxon>
        <taxon>Flavobacteriaceae</taxon>
        <taxon>Flavobacterium</taxon>
    </lineage>
</organism>
<dbReference type="InterPro" id="IPR023996">
    <property type="entry name" value="TonB-dep_OMP_SusC/RagA"/>
</dbReference>
<dbReference type="SUPFAM" id="SSF56935">
    <property type="entry name" value="Porins"/>
    <property type="match status" value="1"/>
</dbReference>
<dbReference type="RefSeq" id="WP_220640801.1">
    <property type="nucleotide sequence ID" value="NZ_CP080429.1"/>
</dbReference>
<evidence type="ECO:0000256" key="2">
    <source>
        <dbReference type="ARBA" id="ARBA00022448"/>
    </source>
</evidence>
<keyword evidence="5 7" id="KW-0472">Membrane</keyword>
<dbReference type="InterPro" id="IPR039426">
    <property type="entry name" value="TonB-dep_rcpt-like"/>
</dbReference>
<reference evidence="10 11" key="1">
    <citation type="submission" date="2021-07" db="EMBL/GenBank/DDBJ databases">
        <title>Flavobacterium WSW3-B6 sp.nov, isolated from seaweed.</title>
        <authorList>
            <person name="Muhammad N."/>
            <person name="Ho H."/>
            <person name="Lee Y.-J."/>
            <person name="Nguyen T."/>
            <person name="Ho J."/>
            <person name="Kim S.-G."/>
        </authorList>
    </citation>
    <scope>NUCLEOTIDE SEQUENCE [LARGE SCALE GENOMIC DNA]</scope>
    <source>
        <strain evidence="10 11">WSW3-B6</strain>
    </source>
</reference>
<keyword evidence="6 7" id="KW-0998">Cell outer membrane</keyword>
<name>A0ABX8V6K9_9FLAO</name>
<proteinExistence type="inferred from homology"/>
<dbReference type="Gene3D" id="2.170.130.10">
    <property type="entry name" value="TonB-dependent receptor, plug domain"/>
    <property type="match status" value="1"/>
</dbReference>
<evidence type="ECO:0000313" key="11">
    <source>
        <dbReference type="Proteomes" id="UP000825381"/>
    </source>
</evidence>
<dbReference type="Pfam" id="PF13715">
    <property type="entry name" value="CarbopepD_reg_2"/>
    <property type="match status" value="1"/>
</dbReference>
<keyword evidence="11" id="KW-1185">Reference proteome</keyword>
<feature type="domain" description="TonB-dependent receptor plug" evidence="9">
    <location>
        <begin position="112"/>
        <end position="220"/>
    </location>
</feature>
<comment type="subcellular location">
    <subcellularLocation>
        <location evidence="1 7">Cell outer membrane</location>
        <topology evidence="1 7">Multi-pass membrane protein</topology>
    </subcellularLocation>
</comment>
<keyword evidence="2 7" id="KW-0813">Transport</keyword>
<dbReference type="PROSITE" id="PS52016">
    <property type="entry name" value="TONB_DEPENDENT_REC_3"/>
    <property type="match status" value="1"/>
</dbReference>
<dbReference type="InterPro" id="IPR023997">
    <property type="entry name" value="TonB-dep_OMP_SusC/RagA_CS"/>
</dbReference>
<evidence type="ECO:0000256" key="4">
    <source>
        <dbReference type="ARBA" id="ARBA00022692"/>
    </source>
</evidence>
<dbReference type="NCBIfam" id="TIGR04056">
    <property type="entry name" value="OMP_RagA_SusC"/>
    <property type="match status" value="1"/>
</dbReference>
<protein>
    <submittedName>
        <fullName evidence="10">SusC/RagA family TonB-linked outer membrane protein</fullName>
    </submittedName>
</protein>
<dbReference type="Proteomes" id="UP000825381">
    <property type="component" value="Chromosome"/>
</dbReference>
<sequence>MRSKFTWIMTLLLAFSFGFSFAQEKTVTGTVSDEVGPLPGASVLVKGTQRSVQTDIDGKYSINVNKGEVLEFSFVSFQTQTVTVGDSNTIDIILGTKVLDNVIIDQYRSISKRETAAAITTLSVEEVEDRANPSVIQNLQGQVAGLNIATGSGQPGADSTIILRGVGSINGNVEPLFIVDGIPVDEDGFRSISQNDIASYSILKDAAATSIYGNRGAAGVIVITTKRGKYNQKLQFRYTTQFGYSELQNLNMELMNSRELLQFQKDNGGGFGATLSDAELAARAAQTNTYWTDIFFRRGVTKSHDLAITSGSENTNNFTSFSYFEQDGTFINTNFKRFTVRNNFNGRSSDGKFNYGLNLNINFSRSNGIDGAGSNAIFFAPFGAALRGLPYLSPYDPDGSITTTGGLTPGDGDAITPDTVPYVLLNSANMNTDREDELKILAGFNASYNFMDNVTASIQLGADYSHFQTLEILHPLSLLGPFQVDPNADFGGIQNEGSTRDFRFNSITSLNYNNTFAEKHTIDASVFVEYNKMHLDGLSYVQTGIDPRLVGIGDGFVDSGIFEDLDNNPNTPDTQPYIPGVGSNKLSEGLFSYFANADYDYDGRFGVSATVRRDASFRFVDDNQWGTFWSVGGRWNLDSESFMSGSAFNMLKLRGSYGTSGNQRINNAQYSVLNGYRNLYNAGSGYNGTNATFPSQIANGDLRWETTEQTNLGVDFGVWQNKLTGSFDVYRKLTTDLFQSTPISPINASSSLPTNIGAMENEGFELSLRYVIYDKADWRIEVNGNTSYNRNNIRDLPEAFEGIVTGGGSTATIEGSPIGVFYLVEYAGVNPSNGNALFRTIDGGLTEELTDADRVDTGKSIYPVWQGGFGTAVSYKGFEFNTQWSYFADLYRNNLDYAGLEDTSALDLNSNRVTSTATVWQNPGDITSVPRIGSPYGSVDYINTSDRYLEDASFLRLRNIQFGYSFSKDLLEDLPITGLRFFVQGENLVTFSSWRGWDAEGGFRTTDRGNYPTPKIYTFGAVINF</sequence>
<dbReference type="Gene3D" id="2.60.40.1120">
    <property type="entry name" value="Carboxypeptidase-like, regulatory domain"/>
    <property type="match status" value="1"/>
</dbReference>
<keyword evidence="3 7" id="KW-1134">Transmembrane beta strand</keyword>
<evidence type="ECO:0000256" key="3">
    <source>
        <dbReference type="ARBA" id="ARBA00022452"/>
    </source>
</evidence>
<dbReference type="SUPFAM" id="SSF49464">
    <property type="entry name" value="Carboxypeptidase regulatory domain-like"/>
    <property type="match status" value="1"/>
</dbReference>
<dbReference type="InterPro" id="IPR008969">
    <property type="entry name" value="CarboxyPept-like_regulatory"/>
</dbReference>
<dbReference type="InterPro" id="IPR036942">
    <property type="entry name" value="Beta-barrel_TonB_sf"/>
</dbReference>
<gene>
    <name evidence="10" type="ORF">K1I41_00840</name>
</gene>
<comment type="similarity">
    <text evidence="7">Belongs to the TonB-dependent receptor family.</text>
</comment>
<evidence type="ECO:0000256" key="5">
    <source>
        <dbReference type="ARBA" id="ARBA00023136"/>
    </source>
</evidence>
<dbReference type="Gene3D" id="2.40.170.20">
    <property type="entry name" value="TonB-dependent receptor, beta-barrel domain"/>
    <property type="match status" value="1"/>
</dbReference>
<evidence type="ECO:0000256" key="1">
    <source>
        <dbReference type="ARBA" id="ARBA00004571"/>
    </source>
</evidence>
<dbReference type="InterPro" id="IPR037066">
    <property type="entry name" value="Plug_dom_sf"/>
</dbReference>
<feature type="signal peptide" evidence="8">
    <location>
        <begin position="1"/>
        <end position="22"/>
    </location>
</feature>
<dbReference type="InterPro" id="IPR012910">
    <property type="entry name" value="Plug_dom"/>
</dbReference>
<dbReference type="NCBIfam" id="TIGR04057">
    <property type="entry name" value="SusC_RagA_signa"/>
    <property type="match status" value="1"/>
</dbReference>
<evidence type="ECO:0000256" key="8">
    <source>
        <dbReference type="SAM" id="SignalP"/>
    </source>
</evidence>
<dbReference type="Pfam" id="PF07715">
    <property type="entry name" value="Plug"/>
    <property type="match status" value="1"/>
</dbReference>